<comment type="caution">
    <text evidence="2">The sequence shown here is derived from an EMBL/GenBank/DDBJ whole genome shotgun (WGS) entry which is preliminary data.</text>
</comment>
<accession>H3KD17</accession>
<keyword evidence="3" id="KW-1185">Reference proteome</keyword>
<proteinExistence type="predicted"/>
<dbReference type="OrthoDB" id="9156500at2"/>
<dbReference type="HOGENOM" id="CLU_154663_0_0_4"/>
<dbReference type="STRING" id="762967.HMPREF9440_00622"/>
<feature type="region of interest" description="Disordered" evidence="1">
    <location>
        <begin position="114"/>
        <end position="137"/>
    </location>
</feature>
<evidence type="ECO:0000256" key="1">
    <source>
        <dbReference type="SAM" id="MobiDB-lite"/>
    </source>
</evidence>
<dbReference type="Proteomes" id="UP000004956">
    <property type="component" value="Unassembled WGS sequence"/>
</dbReference>
<dbReference type="PATRIC" id="fig|762967.3.peg.506"/>
<sequence length="137" mass="14901">MTTPSMFERVLVVVLGAGLLASAVASVELHHRTRQTFTAHEREADLMRRLSDDRSELLMKVHRASLPGNIAAGAAELGLKGATGANTVTMVQEEDGRIVWSEETLARLAAWNAEQAEKEKKAAEKAAERAKRQGAPR</sequence>
<evidence type="ECO:0000313" key="3">
    <source>
        <dbReference type="Proteomes" id="UP000004956"/>
    </source>
</evidence>
<reference evidence="2 3" key="1">
    <citation type="submission" date="2011-11" db="EMBL/GenBank/DDBJ databases">
        <authorList>
            <person name="Weinstock G."/>
            <person name="Sodergren E."/>
            <person name="Clifton S."/>
            <person name="Fulton L."/>
            <person name="Fulton B."/>
            <person name="Courtney L."/>
            <person name="Fronick C."/>
            <person name="Harrison M."/>
            <person name="Strong C."/>
            <person name="Farmer C."/>
            <person name="Delahaunty K."/>
            <person name="Markovic C."/>
            <person name="Hall O."/>
            <person name="Minx P."/>
            <person name="Tomlinson C."/>
            <person name="Mitreva M."/>
            <person name="Hou S."/>
            <person name="Chen J."/>
            <person name="Wollam A."/>
            <person name="Pepin K.H."/>
            <person name="Johnson M."/>
            <person name="Bhonagiri V."/>
            <person name="Zhang X."/>
            <person name="Suruliraj S."/>
            <person name="Warren W."/>
            <person name="Chinwalla A."/>
            <person name="Mardis E.R."/>
            <person name="Wilson R.K."/>
        </authorList>
    </citation>
    <scope>NUCLEOTIDE SEQUENCE [LARGE SCALE GENOMIC DNA]</scope>
    <source>
        <strain evidence="2 3">YIT 11816</strain>
    </source>
</reference>
<gene>
    <name evidence="2" type="ORF">HMPREF9440_00622</name>
</gene>
<name>H3KD17_9BURK</name>
<dbReference type="EMBL" id="AFBQ01000077">
    <property type="protein sequence ID" value="EHY31989.1"/>
    <property type="molecule type" value="Genomic_DNA"/>
</dbReference>
<dbReference type="AlphaFoldDB" id="H3KD17"/>
<dbReference type="RefSeq" id="WP_008541216.1">
    <property type="nucleotide sequence ID" value="NZ_JH604899.1"/>
</dbReference>
<feature type="compositionally biased region" description="Basic and acidic residues" evidence="1">
    <location>
        <begin position="115"/>
        <end position="131"/>
    </location>
</feature>
<protein>
    <submittedName>
        <fullName evidence="2">Uncharacterized protein</fullName>
    </submittedName>
</protein>
<evidence type="ECO:0000313" key="2">
    <source>
        <dbReference type="EMBL" id="EHY31989.1"/>
    </source>
</evidence>
<organism evidence="2 3">
    <name type="scientific">Sutterella parvirubra YIT 11816</name>
    <dbReference type="NCBI Taxonomy" id="762967"/>
    <lineage>
        <taxon>Bacteria</taxon>
        <taxon>Pseudomonadati</taxon>
        <taxon>Pseudomonadota</taxon>
        <taxon>Betaproteobacteria</taxon>
        <taxon>Burkholderiales</taxon>
        <taxon>Sutterellaceae</taxon>
        <taxon>Sutterella</taxon>
    </lineage>
</organism>